<gene>
    <name evidence="1" type="ORF">LDC_0047</name>
</gene>
<proteinExistence type="predicted"/>
<name>D9PEW9_9ZZZZ</name>
<dbReference type="AlphaFoldDB" id="D9PEW9"/>
<organism evidence="1">
    <name type="scientific">sediment metagenome</name>
    <dbReference type="NCBI Taxonomy" id="749907"/>
    <lineage>
        <taxon>unclassified sequences</taxon>
        <taxon>metagenomes</taxon>
        <taxon>ecological metagenomes</taxon>
    </lineage>
</organism>
<dbReference type="EMBL" id="ADZX01000003">
    <property type="protein sequence ID" value="EFK97905.1"/>
    <property type="molecule type" value="Genomic_DNA"/>
</dbReference>
<accession>D9PEW9</accession>
<reference evidence="1" key="1">
    <citation type="submission" date="2010-07" db="EMBL/GenBank/DDBJ databases">
        <authorList>
            <consortium name="CONSOLIDER consortium CSD2007-00005"/>
            <person name="Guazzaroni M.-E."/>
            <person name="Richter M."/>
            <person name="Garcia-Salamanca A."/>
            <person name="Yarza P."/>
            <person name="Ferrer M."/>
        </authorList>
    </citation>
    <scope>NUCLEOTIDE SEQUENCE</scope>
</reference>
<reference evidence="1" key="2">
    <citation type="journal article" date="2011" name="Microb. Ecol.">
        <title>Taxonomic and Functional Metagenomic Profiling of the Microbial Community in the Anoxic Sediment of a Sub-saline Shallow Lake (Laguna de Carrizo, Central Spain).</title>
        <authorList>
            <person name="Ferrer M."/>
            <person name="Guazzaroni M.E."/>
            <person name="Richter M."/>
            <person name="Garcia-Salamanca A."/>
            <person name="Yarza P."/>
            <person name="Suarez-Suarez A."/>
            <person name="Solano J."/>
            <person name="Alcaide M."/>
            <person name="van Dillewijn P."/>
            <person name="Molina-Henares M.A."/>
            <person name="Lopez-Cortes N."/>
            <person name="Al-Ramahi Y."/>
            <person name="Guerrero C."/>
            <person name="Acosta A."/>
            <person name="de Eugenio L.I."/>
            <person name="Martinez V."/>
            <person name="Marques S."/>
            <person name="Rojo F."/>
            <person name="Santero E."/>
            <person name="Genilloud O."/>
            <person name="Perez-Perez J."/>
            <person name="Rossello-Mora R."/>
            <person name="Ramos J.L."/>
        </authorList>
    </citation>
    <scope>NUCLEOTIDE SEQUENCE</scope>
</reference>
<sequence length="336" mass="38183">MDKDIIKEVLEALKPVQKNTDDFAVIRGAKFRPIKLDKRNFKEINTIKTDKKVVFIDGGNQEIISTPHLSLQFVRVYYTIYQDNRRIKSRKIEFYALITLKDNQSKQRMAEAKLFGTELFSKPLLFDLDELDVQSNLATIGNLLRRISEMKAAAVACEDITDSFIILDGTLFAPTKIEQEFVNGLFAAAGSNTIAAISKTSHLFTDNGLSINAAISQLSPEGCWHYFPVADIDDQRYKADLHIVRLNEKSSYQFIIELRKGDQPAELFSVLKDNSTDPVFLGYPYGLIEADQFARVSNQEKDQFRTMLMAKAGKDWKRLIGSEMAINAHSILDRIR</sequence>
<protein>
    <recommendedName>
        <fullName evidence="2">NurA domain-containing protein</fullName>
    </recommendedName>
</protein>
<evidence type="ECO:0000313" key="1">
    <source>
        <dbReference type="EMBL" id="EFK97905.1"/>
    </source>
</evidence>
<comment type="caution">
    <text evidence="1">The sequence shown here is derived from an EMBL/GenBank/DDBJ whole genome shotgun (WGS) entry which is preliminary data.</text>
</comment>
<evidence type="ECO:0008006" key="2">
    <source>
        <dbReference type="Google" id="ProtNLM"/>
    </source>
</evidence>